<dbReference type="AlphaFoldDB" id="A0A7W9ATC4"/>
<evidence type="ECO:0000313" key="2">
    <source>
        <dbReference type="Proteomes" id="UP000555546"/>
    </source>
</evidence>
<evidence type="ECO:0008006" key="3">
    <source>
        <dbReference type="Google" id="ProtNLM"/>
    </source>
</evidence>
<dbReference type="EMBL" id="JACIJG010000001">
    <property type="protein sequence ID" value="MBB5700166.1"/>
    <property type="molecule type" value="Genomic_DNA"/>
</dbReference>
<name>A0A7W9ATC4_9HYPH</name>
<dbReference type="Pfam" id="PF07131">
    <property type="entry name" value="DUF1382"/>
    <property type="match status" value="1"/>
</dbReference>
<keyword evidence="2" id="KW-1185">Reference proteome</keyword>
<accession>A0A7W9ATC4</accession>
<dbReference type="Proteomes" id="UP000555546">
    <property type="component" value="Unassembled WGS sequence"/>
</dbReference>
<comment type="caution">
    <text evidence="1">The sequence shown here is derived from an EMBL/GenBank/DDBJ whole genome shotgun (WGS) entry which is preliminary data.</text>
</comment>
<proteinExistence type="predicted"/>
<reference evidence="1 2" key="1">
    <citation type="submission" date="2020-08" db="EMBL/GenBank/DDBJ databases">
        <title>Genomic Encyclopedia of Type Strains, Phase IV (KMG-IV): sequencing the most valuable type-strain genomes for metagenomic binning, comparative biology and taxonomic classification.</title>
        <authorList>
            <person name="Goeker M."/>
        </authorList>
    </citation>
    <scope>NUCLEOTIDE SEQUENCE [LARGE SCALE GENOMIC DNA]</scope>
    <source>
        <strain evidence="1 2">DSM 26944</strain>
    </source>
</reference>
<dbReference type="RefSeq" id="WP_183646216.1">
    <property type="nucleotide sequence ID" value="NZ_JACIJG010000001.1"/>
</dbReference>
<dbReference type="InterPro" id="IPR009814">
    <property type="entry name" value="Phage_lambda_Xis_Q38267"/>
</dbReference>
<evidence type="ECO:0000313" key="1">
    <source>
        <dbReference type="EMBL" id="MBB5700166.1"/>
    </source>
</evidence>
<gene>
    <name evidence="1" type="ORF">FHS76_000004</name>
</gene>
<sequence length="58" mass="6367">MTSKVAQIREAMSIAQEMAKAGILFVAVPVLSEADHTKLKLLQASRVMQMDQEANHAE</sequence>
<organism evidence="1 2">
    <name type="scientific">Brucella daejeonensis</name>
    <dbReference type="NCBI Taxonomy" id="659015"/>
    <lineage>
        <taxon>Bacteria</taxon>
        <taxon>Pseudomonadati</taxon>
        <taxon>Pseudomonadota</taxon>
        <taxon>Alphaproteobacteria</taxon>
        <taxon>Hyphomicrobiales</taxon>
        <taxon>Brucellaceae</taxon>
        <taxon>Brucella/Ochrobactrum group</taxon>
        <taxon>Brucella</taxon>
    </lineage>
</organism>
<protein>
    <recommendedName>
        <fullName evidence="3">DUF1382 family protein</fullName>
    </recommendedName>
</protein>